<organism evidence="2 3">
    <name type="scientific">Prorocentrum cordatum</name>
    <dbReference type="NCBI Taxonomy" id="2364126"/>
    <lineage>
        <taxon>Eukaryota</taxon>
        <taxon>Sar</taxon>
        <taxon>Alveolata</taxon>
        <taxon>Dinophyceae</taxon>
        <taxon>Prorocentrales</taxon>
        <taxon>Prorocentraceae</taxon>
        <taxon>Prorocentrum</taxon>
    </lineage>
</organism>
<name>A0ABN9X6E4_9DINO</name>
<comment type="caution">
    <text evidence="2">The sequence shown here is derived from an EMBL/GenBank/DDBJ whole genome shotgun (WGS) entry which is preliminary data.</text>
</comment>
<proteinExistence type="predicted"/>
<protein>
    <submittedName>
        <fullName evidence="2">Uncharacterized protein</fullName>
    </submittedName>
</protein>
<reference evidence="2" key="1">
    <citation type="submission" date="2023-10" db="EMBL/GenBank/DDBJ databases">
        <authorList>
            <person name="Chen Y."/>
            <person name="Shah S."/>
            <person name="Dougan E. K."/>
            <person name="Thang M."/>
            <person name="Chan C."/>
        </authorList>
    </citation>
    <scope>NUCLEOTIDE SEQUENCE [LARGE SCALE GENOMIC DNA]</scope>
</reference>
<evidence type="ECO:0000256" key="1">
    <source>
        <dbReference type="SAM" id="MobiDB-lite"/>
    </source>
</evidence>
<keyword evidence="3" id="KW-1185">Reference proteome</keyword>
<accession>A0ABN9X6E4</accession>
<dbReference type="Proteomes" id="UP001189429">
    <property type="component" value="Unassembled WGS sequence"/>
</dbReference>
<gene>
    <name evidence="2" type="ORF">PCOR1329_LOCUS73865</name>
</gene>
<evidence type="ECO:0000313" key="3">
    <source>
        <dbReference type="Proteomes" id="UP001189429"/>
    </source>
</evidence>
<feature type="region of interest" description="Disordered" evidence="1">
    <location>
        <begin position="720"/>
        <end position="740"/>
    </location>
</feature>
<dbReference type="EMBL" id="CAUYUJ010019972">
    <property type="protein sequence ID" value="CAK0894975.1"/>
    <property type="molecule type" value="Genomic_DNA"/>
</dbReference>
<evidence type="ECO:0000313" key="2">
    <source>
        <dbReference type="EMBL" id="CAK0894975.1"/>
    </source>
</evidence>
<sequence length="740" mass="81017">MPATRAAATRLEKGDESILEQLADEHVVAWIPEDTNATSWCRASLLRRVATGPKPAFLKLIAPLPLFPGACNVEAILDNFWSPLLGELWAPLVRRCEFSDFSMERVLPGPSTPRHVKMGLAVFTIAFSEERAPPTMLHFRPPLLQAEAAAAPITFDMRADDAMSFSLLMRQPLMAETIWRNPPRSPAAASEVPRVCIDVLFPASNVDLDREIVRQVLRRLLPSSTFFGTQALYSAADAMTLEVNRILALAQYWPLCTHLLAASSSGALLLSGASGDTWASTMDRVLLNDPCAAATLLRWKPSRGGRKVATPSATTTAATALRKKAHKPPASMDHLVEVILNGEPGREDGEVGRLLMNHLATTTGLGLTGKGADRTLQHGEFERASRRSSMTALVAREVAQVHAAFHGQVIAVGQMKVGIEVLNERFDMTTETGNGARRLPCTTAIVFGPDSANSASQRAAFFPGMWMEQAAAMEFLCDFRVGKWNAQALFAVDAGRRSQKMQYLQHLMKQLDVLLVTEAHGAAGDRALWHAPVGCSAWPRSDFHRIFAPFQIALSGARIASAACTSLGRGQRLRGHPDDQGIQQLAHLTTAMRQVGLDLEREWSGRPVAEYLEDWLGATLRFIRAFERGLAGGISNCLRRCPRIRDLVANPCDFVRNATAELQQVRARSVELARGRALGEPGRSHADLRGSSELQAARARTRNARLIFRLRPGHFETAHSIMDRNGEQRTAPGDMAEALQ</sequence>